<dbReference type="RefSeq" id="XP_024498450.1">
    <property type="nucleotide sequence ID" value="XM_024642663.1"/>
</dbReference>
<evidence type="ECO:0000313" key="2">
    <source>
        <dbReference type="Proteomes" id="UP000008524"/>
    </source>
</evidence>
<dbReference type="GeneID" id="3660206"/>
<keyword evidence="2" id="KW-1185">Reference proteome</keyword>
<protein>
    <submittedName>
        <fullName evidence="1">Uncharacterized protein</fullName>
    </submittedName>
</protein>
<dbReference type="PaxDb" id="5691-EAN76648"/>
<proteinExistence type="predicted"/>
<organism evidence="1 2">
    <name type="scientific">Trypanosoma brucei brucei (strain 927/4 GUTat10.1)</name>
    <dbReference type="NCBI Taxonomy" id="185431"/>
    <lineage>
        <taxon>Eukaryota</taxon>
        <taxon>Discoba</taxon>
        <taxon>Euglenozoa</taxon>
        <taxon>Kinetoplastea</taxon>
        <taxon>Metakinetoplastina</taxon>
        <taxon>Trypanosomatida</taxon>
        <taxon>Trypanosomatidae</taxon>
        <taxon>Trypanosoma</taxon>
    </lineage>
</organism>
<dbReference type="AlphaFoldDB" id="Q38EX2"/>
<gene>
    <name evidence="1" type="ORF">Tb09.160.4350</name>
</gene>
<name>Q38EX2_TRYB2</name>
<dbReference type="Proteomes" id="UP000008524">
    <property type="component" value="Chromosome 9"/>
</dbReference>
<dbReference type="InParanoid" id="Q38EX2"/>
<reference evidence="1 2" key="2">
    <citation type="journal article" date="2005" name="Science">
        <title>The genome of the African trypanosome Trypanosoma brucei.</title>
        <authorList>
            <person name="Berriman M."/>
            <person name="Ghedin E."/>
            <person name="Hertz-Fowler C."/>
            <person name="Blandin G."/>
            <person name="Renauld H."/>
            <person name="Bartholomeu D.C."/>
            <person name="Lennard N.J."/>
            <person name="Caler E."/>
            <person name="Hamlin N.E."/>
            <person name="Haas B."/>
            <person name="Bohme U."/>
            <person name="Hannick L."/>
            <person name="Aslett M.A."/>
            <person name="Shallom J."/>
            <person name="Marcello L."/>
            <person name="Hou L."/>
            <person name="Wickstead B."/>
            <person name="Alsmark U.C."/>
            <person name="Arrowsmith C."/>
            <person name="Atkin R.J."/>
            <person name="Barron A.J."/>
            <person name="Bringaud F."/>
            <person name="Brooks K."/>
            <person name="Carrington M."/>
            <person name="Cherevach I."/>
            <person name="Chillingworth T.J."/>
            <person name="Churcher C."/>
            <person name="Clark L.N."/>
            <person name="Corton C.H."/>
            <person name="Cronin A."/>
            <person name="Davies R.M."/>
            <person name="Doggett J."/>
            <person name="Djikeng A."/>
            <person name="Feldblyum T."/>
            <person name="Field M.C."/>
            <person name="Fraser A."/>
            <person name="Goodhead I."/>
            <person name="Hance Z."/>
            <person name="Harper D."/>
            <person name="Harris B.R."/>
            <person name="Hauser H."/>
            <person name="Hostetler J."/>
            <person name="Ivens A."/>
            <person name="Jagels K."/>
            <person name="Johnson D."/>
            <person name="Johnson J."/>
            <person name="Jones K."/>
            <person name="Kerhornou A.X."/>
            <person name="Koo H."/>
            <person name="Larke N."/>
            <person name="Landfear S."/>
            <person name="Larkin C."/>
            <person name="Leech V."/>
            <person name="Line A."/>
            <person name="Lord A."/>
            <person name="Macleod A."/>
            <person name="Mooney P.J."/>
            <person name="Moule S."/>
            <person name="Martin D.M."/>
            <person name="Morgan G.W."/>
            <person name="Mungall K."/>
            <person name="Norbertczak H."/>
            <person name="Ormond D."/>
            <person name="Pai G."/>
            <person name="Peacock C.S."/>
            <person name="Peterson J."/>
            <person name="Quail M.A."/>
            <person name="Rabbinowitsch E."/>
            <person name="Rajandream M.A."/>
            <person name="Reitter C."/>
            <person name="Salzberg S.L."/>
            <person name="Sanders M."/>
            <person name="Schobel S."/>
            <person name="Sharp S."/>
            <person name="Simmonds M."/>
            <person name="Simpson A.J."/>
            <person name="Tallon L."/>
            <person name="Turner C.M."/>
            <person name="Tait A."/>
            <person name="Tivey A.R."/>
            <person name="Van Aken S."/>
            <person name="Walker D."/>
            <person name="Wanless D."/>
            <person name="Wang S."/>
            <person name="White B."/>
            <person name="White O."/>
            <person name="Whitehead S."/>
            <person name="Woodward J."/>
            <person name="Wortman J."/>
            <person name="Adams M.D."/>
            <person name="Embley T.M."/>
            <person name="Gull K."/>
            <person name="Ullu E."/>
            <person name="Barry J.D."/>
            <person name="Fairlamb A.H."/>
            <person name="Opperdoes F."/>
            <person name="Barrell B.G."/>
            <person name="Donelson J.E."/>
            <person name="Hall N."/>
            <person name="Fraser C.M."/>
            <person name="Melville S.E."/>
            <person name="El-Sayed N.M."/>
        </authorList>
    </citation>
    <scope>NUCLEOTIDE SEQUENCE [LARGE SCALE GENOMIC DNA]</scope>
    <source>
        <strain evidence="1 2">927/4 GUTat10.1</strain>
    </source>
</reference>
<accession>Q38EX2</accession>
<sequence length="38" mass="4382">MGEEKKKISTHSAYINTRGPKYIFHRQMIITTLSVSSQ</sequence>
<dbReference type="KEGG" id="tbr:Tb09.160.4350"/>
<evidence type="ECO:0000313" key="1">
    <source>
        <dbReference type="EMBL" id="EAN76648.1"/>
    </source>
</evidence>
<reference evidence="1 2" key="1">
    <citation type="journal article" date="2005" name="Science">
        <title>Comparative genomics of trypanosomatid parasitic protozoa.</title>
        <authorList>
            <person name="El-Sayed N.M."/>
            <person name="Myler P.J."/>
            <person name="Blandin G."/>
            <person name="Berriman M."/>
            <person name="Crabtree J."/>
            <person name="Aggarwal G."/>
            <person name="Caler E."/>
            <person name="Renauld H."/>
            <person name="Worthey E.A."/>
            <person name="Hertz-Fowler C."/>
            <person name="Ghedin E."/>
            <person name="Peacock C."/>
            <person name="Bartholomeu D.C."/>
            <person name="Haas B.J."/>
            <person name="Tran A.N."/>
            <person name="Wortman J.R."/>
            <person name="Alsmark U.C."/>
            <person name="Angiuoli S."/>
            <person name="Anupama A."/>
            <person name="Badger J."/>
            <person name="Bringaud F."/>
            <person name="Cadag E."/>
            <person name="Carlton J.M."/>
            <person name="Cerqueira G.C."/>
            <person name="Creasy T."/>
            <person name="Delcher A.L."/>
            <person name="Djikeng A."/>
            <person name="Embley T.M."/>
            <person name="Hauser C."/>
            <person name="Ivens A.C."/>
            <person name="Kummerfeld S.K."/>
            <person name="Pereira-Leal J.B."/>
            <person name="Nilsson D."/>
            <person name="Peterson J."/>
            <person name="Salzberg S.L."/>
            <person name="Shallom J."/>
            <person name="Silva J.C."/>
            <person name="Sundaram J."/>
            <person name="Westenberger S."/>
            <person name="White O."/>
            <person name="Melville S.E."/>
            <person name="Donelson J.E."/>
            <person name="Andersson B."/>
            <person name="Stuart K.D."/>
            <person name="Hall N."/>
        </authorList>
    </citation>
    <scope>NUCLEOTIDE SEQUENCE [LARGE SCALE GENOMIC DNA]</scope>
    <source>
        <strain evidence="1 2">927/4 GUTat10.1</strain>
    </source>
</reference>
<dbReference type="EMBL" id="CM000207">
    <property type="protein sequence ID" value="EAN76648.1"/>
    <property type="molecule type" value="Genomic_DNA"/>
</dbReference>